<dbReference type="PANTHER" id="PTHR43606">
    <property type="entry name" value="PHOSPHATASE, PUTATIVE (AFU_ORTHOLOGUE AFUA_6G08710)-RELATED"/>
    <property type="match status" value="1"/>
</dbReference>
<evidence type="ECO:0000259" key="3">
    <source>
        <dbReference type="Pfam" id="PF16655"/>
    </source>
</evidence>
<keyword evidence="5" id="KW-1185">Reference proteome</keyword>
<feature type="region of interest" description="Disordered" evidence="1">
    <location>
        <begin position="332"/>
        <end position="351"/>
    </location>
</feature>
<dbReference type="InterPro" id="IPR032093">
    <property type="entry name" value="PhoD_N"/>
</dbReference>
<dbReference type="GO" id="GO:0004035">
    <property type="term" value="F:alkaline phosphatase activity"/>
    <property type="evidence" value="ECO:0007669"/>
    <property type="project" value="UniProtKB-EC"/>
</dbReference>
<evidence type="ECO:0000313" key="4">
    <source>
        <dbReference type="EMBL" id="NYE72803.1"/>
    </source>
</evidence>
<dbReference type="InterPro" id="IPR006311">
    <property type="entry name" value="TAT_signal"/>
</dbReference>
<evidence type="ECO:0000256" key="1">
    <source>
        <dbReference type="SAM" id="MobiDB-lite"/>
    </source>
</evidence>
<dbReference type="PROSITE" id="PS51318">
    <property type="entry name" value="TAT"/>
    <property type="match status" value="1"/>
</dbReference>
<dbReference type="Gene3D" id="3.60.21.70">
    <property type="entry name" value="PhoD-like phosphatase"/>
    <property type="match status" value="1"/>
</dbReference>
<dbReference type="InterPro" id="IPR018946">
    <property type="entry name" value="PhoD-like_MPP"/>
</dbReference>
<evidence type="ECO:0000259" key="2">
    <source>
        <dbReference type="Pfam" id="PF09423"/>
    </source>
</evidence>
<dbReference type="EMBL" id="JACCBU010000001">
    <property type="protein sequence ID" value="NYE72803.1"/>
    <property type="molecule type" value="Genomic_DNA"/>
</dbReference>
<dbReference type="EC" id="3.1.3.1" evidence="4"/>
<feature type="domain" description="Phospholipase D N-terminal" evidence="3">
    <location>
        <begin position="60"/>
        <end position="156"/>
    </location>
</feature>
<reference evidence="4 5" key="1">
    <citation type="submission" date="2020-07" db="EMBL/GenBank/DDBJ databases">
        <title>Sequencing the genomes of 1000 actinobacteria strains.</title>
        <authorList>
            <person name="Klenk H.-P."/>
        </authorList>
    </citation>
    <scope>NUCLEOTIDE SEQUENCE [LARGE SCALE GENOMIC DNA]</scope>
    <source>
        <strain evidence="4 5">DSM 22083</strain>
    </source>
</reference>
<comment type="caution">
    <text evidence="4">The sequence shown here is derived from an EMBL/GenBank/DDBJ whole genome shotgun (WGS) entry which is preliminary data.</text>
</comment>
<dbReference type="Pfam" id="PF16655">
    <property type="entry name" value="PhoD_N"/>
    <property type="match status" value="1"/>
</dbReference>
<proteinExistence type="predicted"/>
<dbReference type="InterPro" id="IPR038607">
    <property type="entry name" value="PhoD-like_sf"/>
</dbReference>
<dbReference type="CDD" id="cd07389">
    <property type="entry name" value="MPP_PhoD"/>
    <property type="match status" value="1"/>
</dbReference>
<dbReference type="RefSeq" id="WP_179753848.1">
    <property type="nucleotide sequence ID" value="NZ_JACCBU010000001.1"/>
</dbReference>
<dbReference type="InterPro" id="IPR052900">
    <property type="entry name" value="Phospholipid_Metab_Enz"/>
</dbReference>
<evidence type="ECO:0000313" key="5">
    <source>
        <dbReference type="Proteomes" id="UP000569914"/>
    </source>
</evidence>
<sequence>MGRPERIDTADFPAAVAAGWDRRRFLTATTAAAALAFSVGTPQRSEAKIVEDALPYPYTMGVASGDPLPDAVVIWTRLAPKPLEPYGGMPQASWRVEWEMAEDPDFSRRVLRGRTLAHPEYYHSVHVDVRGLRPGREYFYRFKAGGQVSETGRTKTAPAEDANPDRLKFAVASCQSFPDGYYTALRHIADEDLDAVLFLGDYIYESGINSEGGLHEVPEPLPPEFASDAITLERYRLQYSLYKSEPDLIAAHQSAPWIATWDDHEVTSNYVSLDSDSWNQPIDFAVQRANAYRAYWEHLPLRLPEPDGPDLKLYRRFRYGKLAQLDVIDTRQYRDDQAPGSGDSAVRRDPSRTVLGDQQERWLLNGLTNSPARWKLVPQQIPMAQLDSAGGSGLSLNMDAWDGYLPARQRILDAVRESGTENFVVLTGDAHTNYALELLADFDNLESQPVGVELVGTSICSDRDGADTTPALQTRLVENPHLKFANQQRGYLLCTVTPELLSTDFKIVPYVTRRDAPISVRQRIVVESGKPELILDSA</sequence>
<protein>
    <submittedName>
        <fullName evidence="4">Alkaline phosphatase D</fullName>
        <ecNumber evidence="4">3.1.3.1</ecNumber>
    </submittedName>
</protein>
<feature type="domain" description="PhoD-like phosphatase metallophosphatase" evidence="2">
    <location>
        <begin position="169"/>
        <end position="505"/>
    </location>
</feature>
<dbReference type="AlphaFoldDB" id="A0A7Y9IA27"/>
<organism evidence="4 5">
    <name type="scientific">Microlunatus parietis</name>
    <dbReference type="NCBI Taxonomy" id="682979"/>
    <lineage>
        <taxon>Bacteria</taxon>
        <taxon>Bacillati</taxon>
        <taxon>Actinomycetota</taxon>
        <taxon>Actinomycetes</taxon>
        <taxon>Propionibacteriales</taxon>
        <taxon>Propionibacteriaceae</taxon>
        <taxon>Microlunatus</taxon>
    </lineage>
</organism>
<dbReference type="Proteomes" id="UP000569914">
    <property type="component" value="Unassembled WGS sequence"/>
</dbReference>
<name>A0A7Y9IA27_9ACTN</name>
<dbReference type="InterPro" id="IPR029052">
    <property type="entry name" value="Metallo-depent_PP-like"/>
</dbReference>
<dbReference type="Gene3D" id="2.60.40.380">
    <property type="entry name" value="Purple acid phosphatase-like, N-terminal"/>
    <property type="match status" value="1"/>
</dbReference>
<dbReference type="SUPFAM" id="SSF56300">
    <property type="entry name" value="Metallo-dependent phosphatases"/>
    <property type="match status" value="1"/>
</dbReference>
<gene>
    <name evidence="4" type="ORF">BKA15_004132</name>
</gene>
<keyword evidence="4" id="KW-0378">Hydrolase</keyword>
<dbReference type="PANTHER" id="PTHR43606:SF2">
    <property type="entry name" value="ALKALINE PHOSPHATASE FAMILY PROTEIN (AFU_ORTHOLOGUE AFUA_5G03860)"/>
    <property type="match status" value="1"/>
</dbReference>
<dbReference type="Pfam" id="PF09423">
    <property type="entry name" value="PhoD"/>
    <property type="match status" value="1"/>
</dbReference>
<accession>A0A7Y9IA27</accession>